<sequence>MAAPKMNDLSETSTIPTIATELEDEYSRLLAREHFDWFEDVEQSIAMEVESHATSSPIPIPAPTQEDEYFYLPDPDYFDLCDDIEETIAMETESHATSSAVPISAIEKDDEYLYLPDPESFDLCDDIEEDIAVDGEAVDTEDIETNLGTAQCDKEYQYRSYVGGQDGTIHHWNLFGQLQWEVMQLATELLQLGHMAEYWFWSPTNLFVPPRKLTSKVSHSKLNIECMSSTMENPAPSNRLYTYALVPIYLIGKFTKKALLMAKGIGHALIKCRVGIMEALKNNPRPSGPNIPRKPFCSLSVLVSEAVFSIVKLRQLFIWILIEYLNTVSYEGDTVSAALPQLLQGPHQTRSSALQKVRFVGPMREWEGFFDEVLFKIAAQKWSKKVVAYTLSKRDLQEEKVFVGDENGLRGRFQQSVGQVVGAALEA</sequence>
<evidence type="ECO:0000313" key="2">
    <source>
        <dbReference type="Proteomes" id="UP000070168"/>
    </source>
</evidence>
<organism evidence="1 2">
    <name type="scientific">Penicillium patulum</name>
    <name type="common">Penicillium griseofulvum</name>
    <dbReference type="NCBI Taxonomy" id="5078"/>
    <lineage>
        <taxon>Eukaryota</taxon>
        <taxon>Fungi</taxon>
        <taxon>Dikarya</taxon>
        <taxon>Ascomycota</taxon>
        <taxon>Pezizomycotina</taxon>
        <taxon>Eurotiomycetes</taxon>
        <taxon>Eurotiomycetidae</taxon>
        <taxon>Eurotiales</taxon>
        <taxon>Aspergillaceae</taxon>
        <taxon>Penicillium</taxon>
    </lineage>
</organism>
<dbReference type="OrthoDB" id="3796275at2759"/>
<proteinExistence type="predicted"/>
<keyword evidence="2" id="KW-1185">Reference proteome</keyword>
<comment type="caution">
    <text evidence="1">The sequence shown here is derived from an EMBL/GenBank/DDBJ whole genome shotgun (WGS) entry which is preliminary data.</text>
</comment>
<dbReference type="GeneID" id="63704412"/>
<dbReference type="EMBL" id="LHQR01000065">
    <property type="protein sequence ID" value="KXG47529.1"/>
    <property type="molecule type" value="Genomic_DNA"/>
</dbReference>
<accession>A0A135LF01</accession>
<reference evidence="1 2" key="1">
    <citation type="journal article" date="2016" name="BMC Genomics">
        <title>Genome sequencing and secondary metabolism of the postharvest pathogen Penicillium griseofulvum.</title>
        <authorList>
            <person name="Banani H."/>
            <person name="Marcet-Houben M."/>
            <person name="Ballester A.R."/>
            <person name="Abbruscato P."/>
            <person name="Gonzalez-Candelas L."/>
            <person name="Gabaldon T."/>
            <person name="Spadaro D."/>
        </authorList>
    </citation>
    <scope>NUCLEOTIDE SEQUENCE [LARGE SCALE GENOMIC DNA]</scope>
    <source>
        <strain evidence="1 2">PG3</strain>
    </source>
</reference>
<evidence type="ECO:0000313" key="1">
    <source>
        <dbReference type="EMBL" id="KXG47529.1"/>
    </source>
</evidence>
<protein>
    <submittedName>
        <fullName evidence="1">Uncharacterized protein</fullName>
    </submittedName>
</protein>
<dbReference type="Proteomes" id="UP000070168">
    <property type="component" value="Unassembled WGS sequence"/>
</dbReference>
<dbReference type="AlphaFoldDB" id="A0A135LF01"/>
<name>A0A135LF01_PENPA</name>
<dbReference type="RefSeq" id="XP_040646065.1">
    <property type="nucleotide sequence ID" value="XM_040789112.1"/>
</dbReference>
<gene>
    <name evidence="1" type="ORF">PGRI_013990</name>
</gene>